<dbReference type="RefSeq" id="WP_076527054.1">
    <property type="nucleotide sequence ID" value="NZ_CP067140.1"/>
</dbReference>
<evidence type="ECO:0000256" key="1">
    <source>
        <dbReference type="ARBA" id="ARBA00004651"/>
    </source>
</evidence>
<keyword evidence="7 8" id="KW-0472">Membrane</keyword>
<dbReference type="Gene3D" id="1.10.3470.10">
    <property type="entry name" value="ABC transporter involved in vitamin B12 uptake, BtuC"/>
    <property type="match status" value="1"/>
</dbReference>
<comment type="subcellular location">
    <subcellularLocation>
        <location evidence="1">Cell membrane</location>
        <topology evidence="1">Multi-pass membrane protein</topology>
    </subcellularLocation>
</comment>
<keyword evidence="6 8" id="KW-1133">Transmembrane helix</keyword>
<gene>
    <name evidence="10" type="ORF">JHX88_11255</name>
    <name evidence="9" type="ORF">SAMN05421772_111117</name>
</gene>
<evidence type="ECO:0000313" key="11">
    <source>
        <dbReference type="Proteomes" id="UP000186216"/>
    </source>
</evidence>
<evidence type="ECO:0000256" key="3">
    <source>
        <dbReference type="ARBA" id="ARBA00022448"/>
    </source>
</evidence>
<evidence type="ECO:0000256" key="5">
    <source>
        <dbReference type="ARBA" id="ARBA00022692"/>
    </source>
</evidence>
<dbReference type="Proteomes" id="UP001215549">
    <property type="component" value="Chromosome"/>
</dbReference>
<dbReference type="InterPro" id="IPR000522">
    <property type="entry name" value="ABC_transptr_permease_BtuC"/>
</dbReference>
<dbReference type="GO" id="GO:0033214">
    <property type="term" value="P:siderophore-iron import into cell"/>
    <property type="evidence" value="ECO:0007669"/>
    <property type="project" value="TreeGrafter"/>
</dbReference>
<keyword evidence="5 8" id="KW-0812">Transmembrane</keyword>
<protein>
    <submittedName>
        <fullName evidence="10">Iron ABC transporter permease</fullName>
    </submittedName>
    <submittedName>
        <fullName evidence="9">Iron complex transport system permease protein</fullName>
    </submittedName>
</protein>
<sequence length="323" mass="33234">MRAQLPIIFALILAFTAALCLGRTTVTFSDLVQVLRQGDEAKVWFLIYDLRLPRLLTATGAGAAFGLAGAISQSLFRNPLAAPEMLGVTAGASLGAVAVLLTGANGIAVTTGAISGAIAATCILLVLTGRQPEVSRLILTGIGISLTATAMTSLLISRASDTMAGDAMLWLTGSLNGRHWPHAELIWSVSPFLLVAAAVGARSLDRMELGDDLAQSLGIRVQVARPLLILLIAALVAAGVAVTGPIGFVGLMAGPIARRLAGGSSPDLIGAAMIGALILLLADLIVTLTAPLALLPAGIFTGLMGAPWLIWLLWRGDTERRPG</sequence>
<dbReference type="GO" id="GO:0005886">
    <property type="term" value="C:plasma membrane"/>
    <property type="evidence" value="ECO:0007669"/>
    <property type="project" value="UniProtKB-SubCell"/>
</dbReference>
<dbReference type="InterPro" id="IPR037294">
    <property type="entry name" value="ABC_BtuC-like"/>
</dbReference>
<dbReference type="CDD" id="cd06550">
    <property type="entry name" value="TM_ABC_iron-siderophores_like"/>
    <property type="match status" value="1"/>
</dbReference>
<feature type="transmembrane region" description="Helical" evidence="8">
    <location>
        <begin position="134"/>
        <end position="156"/>
    </location>
</feature>
<evidence type="ECO:0000256" key="6">
    <source>
        <dbReference type="ARBA" id="ARBA00022989"/>
    </source>
</evidence>
<dbReference type="EMBL" id="CP067140">
    <property type="protein sequence ID" value="WCR01524.1"/>
    <property type="molecule type" value="Genomic_DNA"/>
</dbReference>
<accession>A0AA46A6K1</accession>
<dbReference type="Proteomes" id="UP000186216">
    <property type="component" value="Unassembled WGS sequence"/>
</dbReference>
<feature type="transmembrane region" description="Helical" evidence="8">
    <location>
        <begin position="185"/>
        <end position="205"/>
    </location>
</feature>
<feature type="transmembrane region" description="Helical" evidence="8">
    <location>
        <begin position="293"/>
        <end position="314"/>
    </location>
</feature>
<keyword evidence="3" id="KW-0813">Transport</keyword>
<reference evidence="10 12" key="2">
    <citation type="submission" date="2021-01" db="EMBL/GenBank/DDBJ databases">
        <title>Biogeographic distribution of Paracoccus.</title>
        <authorList>
            <person name="Hollensteiner J."/>
            <person name="Leineberger J."/>
            <person name="Brinkhoff T."/>
            <person name="Daniel R."/>
        </authorList>
    </citation>
    <scope>NUCLEOTIDE SEQUENCE [LARGE SCALE GENOMIC DNA]</scope>
    <source>
        <strain evidence="10 12">DSM 18447</strain>
    </source>
</reference>
<evidence type="ECO:0000313" key="10">
    <source>
        <dbReference type="EMBL" id="WCR01524.1"/>
    </source>
</evidence>
<feature type="transmembrane region" description="Helical" evidence="8">
    <location>
        <begin position="107"/>
        <end position="127"/>
    </location>
</feature>
<feature type="transmembrane region" description="Helical" evidence="8">
    <location>
        <begin position="268"/>
        <end position="286"/>
    </location>
</feature>
<dbReference type="SUPFAM" id="SSF81345">
    <property type="entry name" value="ABC transporter involved in vitamin B12 uptake, BtuC"/>
    <property type="match status" value="1"/>
</dbReference>
<feature type="transmembrane region" description="Helical" evidence="8">
    <location>
        <begin position="52"/>
        <end position="71"/>
    </location>
</feature>
<evidence type="ECO:0000256" key="2">
    <source>
        <dbReference type="ARBA" id="ARBA00007935"/>
    </source>
</evidence>
<evidence type="ECO:0000313" key="12">
    <source>
        <dbReference type="Proteomes" id="UP001215549"/>
    </source>
</evidence>
<evidence type="ECO:0000256" key="4">
    <source>
        <dbReference type="ARBA" id="ARBA00022475"/>
    </source>
</evidence>
<dbReference type="PANTHER" id="PTHR30472">
    <property type="entry name" value="FERRIC ENTEROBACTIN TRANSPORT SYSTEM PERMEASE PROTEIN"/>
    <property type="match status" value="1"/>
</dbReference>
<reference evidence="9 11" key="1">
    <citation type="submission" date="2017-01" db="EMBL/GenBank/DDBJ databases">
        <authorList>
            <person name="Varghese N."/>
            <person name="Submissions S."/>
        </authorList>
    </citation>
    <scope>NUCLEOTIDE SEQUENCE [LARGE SCALE GENOMIC DNA]</scope>
    <source>
        <strain evidence="9 11">DSM 18447</strain>
    </source>
</reference>
<name>A0AA46A6K1_9RHOB</name>
<proteinExistence type="inferred from homology"/>
<dbReference type="PANTHER" id="PTHR30472:SF24">
    <property type="entry name" value="FERRIC ENTEROBACTIN TRANSPORT SYSTEM PERMEASE PROTEIN FEPG"/>
    <property type="match status" value="1"/>
</dbReference>
<evidence type="ECO:0000256" key="8">
    <source>
        <dbReference type="SAM" id="Phobius"/>
    </source>
</evidence>
<comment type="similarity">
    <text evidence="2">Belongs to the binding-protein-dependent transport system permease family. FecCD subfamily.</text>
</comment>
<feature type="transmembrane region" description="Helical" evidence="8">
    <location>
        <begin position="83"/>
        <end position="101"/>
    </location>
</feature>
<evidence type="ECO:0000313" key="9">
    <source>
        <dbReference type="EMBL" id="SIS99265.1"/>
    </source>
</evidence>
<dbReference type="AlphaFoldDB" id="A0AA46A6K1"/>
<dbReference type="GO" id="GO:0022857">
    <property type="term" value="F:transmembrane transporter activity"/>
    <property type="evidence" value="ECO:0007669"/>
    <property type="project" value="InterPro"/>
</dbReference>
<dbReference type="EMBL" id="FTOU01000011">
    <property type="protein sequence ID" value="SIS99265.1"/>
    <property type="molecule type" value="Genomic_DNA"/>
</dbReference>
<dbReference type="Pfam" id="PF01032">
    <property type="entry name" value="FecCD"/>
    <property type="match status" value="1"/>
</dbReference>
<keyword evidence="4" id="KW-1003">Cell membrane</keyword>
<feature type="transmembrane region" description="Helical" evidence="8">
    <location>
        <begin position="226"/>
        <end position="248"/>
    </location>
</feature>
<evidence type="ECO:0000256" key="7">
    <source>
        <dbReference type="ARBA" id="ARBA00023136"/>
    </source>
</evidence>
<organism evidence="9 11">
    <name type="scientific">Paracoccus saliphilus</name>
    <dbReference type="NCBI Taxonomy" id="405559"/>
    <lineage>
        <taxon>Bacteria</taxon>
        <taxon>Pseudomonadati</taxon>
        <taxon>Pseudomonadota</taxon>
        <taxon>Alphaproteobacteria</taxon>
        <taxon>Rhodobacterales</taxon>
        <taxon>Paracoccaceae</taxon>
        <taxon>Paracoccus</taxon>
    </lineage>
</organism>
<keyword evidence="12" id="KW-1185">Reference proteome</keyword>